<keyword evidence="11" id="KW-0676">Redox-active center</keyword>
<dbReference type="GO" id="GO:0015031">
    <property type="term" value="P:protein transport"/>
    <property type="evidence" value="ECO:0007669"/>
    <property type="project" value="InterPro"/>
</dbReference>
<dbReference type="GO" id="GO:0030658">
    <property type="term" value="C:transport vesicle membrane"/>
    <property type="evidence" value="ECO:0007669"/>
    <property type="project" value="UniProtKB-SubCell"/>
</dbReference>
<dbReference type="GO" id="GO:0006457">
    <property type="term" value="P:protein folding"/>
    <property type="evidence" value="ECO:0007669"/>
    <property type="project" value="TreeGrafter"/>
</dbReference>
<dbReference type="EMBL" id="OIVN01002306">
    <property type="protein sequence ID" value="SPD02449.1"/>
    <property type="molecule type" value="Genomic_DNA"/>
</dbReference>
<dbReference type="Pfam" id="PF13848">
    <property type="entry name" value="Thioredoxin_6"/>
    <property type="match status" value="1"/>
</dbReference>
<name>A0A2N9GSR9_FAGSY</name>
<dbReference type="GO" id="GO:0005886">
    <property type="term" value="C:plasma membrane"/>
    <property type="evidence" value="ECO:0007669"/>
    <property type="project" value="UniProtKB-SubCell"/>
</dbReference>
<keyword evidence="9 13" id="KW-0472">Membrane</keyword>
<comment type="similarity">
    <text evidence="4">Belongs to the protein disulfide isomerase family.</text>
</comment>
<evidence type="ECO:0000256" key="12">
    <source>
        <dbReference type="ARBA" id="ARBA00023329"/>
    </source>
</evidence>
<evidence type="ECO:0000313" key="14">
    <source>
        <dbReference type="EMBL" id="SPD02449.1"/>
    </source>
</evidence>
<keyword evidence="13" id="KW-1003">Cell membrane</keyword>
<keyword evidence="6 13" id="KW-0812">Transmembrane</keyword>
<dbReference type="GO" id="GO:0003756">
    <property type="term" value="F:protein disulfide isomerase activity"/>
    <property type="evidence" value="ECO:0007669"/>
    <property type="project" value="UniProtKB-EC"/>
</dbReference>
<keyword evidence="7" id="KW-0256">Endoplasmic reticulum</keyword>
<evidence type="ECO:0000256" key="10">
    <source>
        <dbReference type="ARBA" id="ARBA00023235"/>
    </source>
</evidence>
<proteinExistence type="inferred from homology"/>
<dbReference type="FunFam" id="3.40.30.10:FF:000150">
    <property type="entry name" value="Protein disulfide-isomerase"/>
    <property type="match status" value="1"/>
</dbReference>
<protein>
    <recommendedName>
        <fullName evidence="13">Secretory carrier-associated membrane protein</fullName>
        <shortName evidence="13">Secretory carrier membrane protein</shortName>
    </recommendedName>
</protein>
<feature type="transmembrane region" description="Helical" evidence="13">
    <location>
        <begin position="241"/>
        <end position="266"/>
    </location>
</feature>
<dbReference type="GO" id="GO:0005788">
    <property type="term" value="C:endoplasmic reticulum lumen"/>
    <property type="evidence" value="ECO:0007669"/>
    <property type="project" value="UniProtKB-SubCell"/>
</dbReference>
<dbReference type="PANTHER" id="PTHR18929">
    <property type="entry name" value="PROTEIN DISULFIDE ISOMERASE"/>
    <property type="match status" value="1"/>
</dbReference>
<dbReference type="Gene3D" id="3.40.30.10">
    <property type="entry name" value="Glutaredoxin"/>
    <property type="match status" value="1"/>
</dbReference>
<keyword evidence="12 13" id="KW-0968">Cytoplasmic vesicle</keyword>
<comment type="similarity">
    <text evidence="5 13">Belongs to the SCAMP family.</text>
</comment>
<evidence type="ECO:0000256" key="1">
    <source>
        <dbReference type="ARBA" id="ARBA00001182"/>
    </source>
</evidence>
<dbReference type="PANTHER" id="PTHR18929:SF132">
    <property type="entry name" value="PROTEIN DISULFIDE-ISOMERASE A3"/>
    <property type="match status" value="1"/>
</dbReference>
<evidence type="ECO:0000256" key="11">
    <source>
        <dbReference type="ARBA" id="ARBA00023284"/>
    </source>
</evidence>
<evidence type="ECO:0000256" key="2">
    <source>
        <dbReference type="ARBA" id="ARBA00004003"/>
    </source>
</evidence>
<dbReference type="SUPFAM" id="SSF52833">
    <property type="entry name" value="Thioredoxin-like"/>
    <property type="match status" value="1"/>
</dbReference>
<accession>A0A2N9GSR9</accession>
<dbReference type="InterPro" id="IPR036249">
    <property type="entry name" value="Thioredoxin-like_sf"/>
</dbReference>
<evidence type="ECO:0000256" key="4">
    <source>
        <dbReference type="ARBA" id="ARBA00006347"/>
    </source>
</evidence>
<dbReference type="InterPro" id="IPR007273">
    <property type="entry name" value="SCAMP"/>
</dbReference>
<sequence>MCNAAFVSAEEGEHVLTLDHSNFTDTVSEHNYIVFEFYAPCLFLENNQEYKGPRKADGIVTYLEEQNSPASAEIKSVEDAANLFGEDNIFIVGIFPELSGEEFDNFTALAKKLRSDYDFGHTLDAKLLPRGGGSSVDRPTVRLLKPFDELFVDFQDFHVDALEKFVEEASVPIVTLFNKDPSNHPFVIMDIYSMNFDALMDVLTFRTDSGSEVWVVFLGLLGKFIYVLTSIFFLHRRCFGIAYNLFFSMQIHIGFCILAAVAPPIIFKGKSLAGILPAIDLLGSHALVGIFYFIGFAFFCVESLLSIWVIQQVDMYFRGSGKAAEMKRDAARGTMRAALTLIKC</sequence>
<feature type="transmembrane region" description="Helical" evidence="13">
    <location>
        <begin position="213"/>
        <end position="234"/>
    </location>
</feature>
<dbReference type="AlphaFoldDB" id="A0A2N9GSR9"/>
<feature type="transmembrane region" description="Helical" evidence="13">
    <location>
        <begin position="286"/>
        <end position="310"/>
    </location>
</feature>
<dbReference type="GO" id="GO:0034976">
    <property type="term" value="P:response to endoplasmic reticulum stress"/>
    <property type="evidence" value="ECO:0007669"/>
    <property type="project" value="TreeGrafter"/>
</dbReference>
<comment type="subcellular location">
    <subcellularLocation>
        <location evidence="13">Cell membrane</location>
        <topology evidence="13">Multi-pass membrane protein</topology>
    </subcellularLocation>
    <subcellularLocation>
        <location evidence="13">Cytoplasmic vesicle</location>
        <location evidence="13">Secretory vesicle membrane</location>
        <topology evidence="13">Multi-pass membrane protein</topology>
    </subcellularLocation>
    <subcellularLocation>
        <location evidence="3">Endoplasmic reticulum lumen</location>
    </subcellularLocation>
</comment>
<evidence type="ECO:0000256" key="13">
    <source>
        <dbReference type="RuleBase" id="RU363122"/>
    </source>
</evidence>
<evidence type="ECO:0000256" key="3">
    <source>
        <dbReference type="ARBA" id="ARBA00004319"/>
    </source>
</evidence>
<comment type="caution">
    <text evidence="13">Lacks conserved residue(s) required for the propagation of feature annotation.</text>
</comment>
<keyword evidence="8 13" id="KW-1133">Transmembrane helix</keyword>
<evidence type="ECO:0000256" key="9">
    <source>
        <dbReference type="ARBA" id="ARBA00023136"/>
    </source>
</evidence>
<comment type="catalytic activity">
    <reaction evidence="1">
        <text>Catalyzes the rearrangement of -S-S- bonds in proteins.</text>
        <dbReference type="EC" id="5.3.4.1"/>
    </reaction>
</comment>
<evidence type="ECO:0000256" key="7">
    <source>
        <dbReference type="ARBA" id="ARBA00022824"/>
    </source>
</evidence>
<keyword evidence="10" id="KW-0413">Isomerase</keyword>
<evidence type="ECO:0000256" key="8">
    <source>
        <dbReference type="ARBA" id="ARBA00022989"/>
    </source>
</evidence>
<keyword evidence="13" id="KW-0813">Transport</keyword>
<reference evidence="14" key="1">
    <citation type="submission" date="2018-02" db="EMBL/GenBank/DDBJ databases">
        <authorList>
            <person name="Cohen D.B."/>
            <person name="Kent A.D."/>
        </authorList>
    </citation>
    <scope>NUCLEOTIDE SEQUENCE</scope>
</reference>
<gene>
    <name evidence="14" type="ORF">FSB_LOCUS30331</name>
</gene>
<evidence type="ECO:0000256" key="6">
    <source>
        <dbReference type="ARBA" id="ARBA00022692"/>
    </source>
</evidence>
<organism evidence="14">
    <name type="scientific">Fagus sylvatica</name>
    <name type="common">Beechnut</name>
    <dbReference type="NCBI Taxonomy" id="28930"/>
    <lineage>
        <taxon>Eukaryota</taxon>
        <taxon>Viridiplantae</taxon>
        <taxon>Streptophyta</taxon>
        <taxon>Embryophyta</taxon>
        <taxon>Tracheophyta</taxon>
        <taxon>Spermatophyta</taxon>
        <taxon>Magnoliopsida</taxon>
        <taxon>eudicotyledons</taxon>
        <taxon>Gunneridae</taxon>
        <taxon>Pentapetalae</taxon>
        <taxon>rosids</taxon>
        <taxon>fabids</taxon>
        <taxon>Fagales</taxon>
        <taxon>Fagaceae</taxon>
        <taxon>Fagus</taxon>
    </lineage>
</organism>
<dbReference type="Pfam" id="PF04144">
    <property type="entry name" value="SCAMP"/>
    <property type="match status" value="1"/>
</dbReference>
<evidence type="ECO:0000256" key="5">
    <source>
        <dbReference type="ARBA" id="ARBA00010482"/>
    </source>
</evidence>
<dbReference type="CDD" id="cd02981">
    <property type="entry name" value="PDI_b_family"/>
    <property type="match status" value="1"/>
</dbReference>
<comment type="function">
    <text evidence="2 13">Probably involved in membrane trafficking.</text>
</comment>